<protein>
    <submittedName>
        <fullName evidence="1">Uncharacterized protein</fullName>
    </submittedName>
</protein>
<dbReference type="AlphaFoldDB" id="A0A1F7RZX7"/>
<dbReference type="Proteomes" id="UP000179266">
    <property type="component" value="Unassembled WGS sequence"/>
</dbReference>
<comment type="caution">
    <text evidence="1">The sequence shown here is derived from an EMBL/GenBank/DDBJ whole genome shotgun (WGS) entry which is preliminary data.</text>
</comment>
<evidence type="ECO:0000313" key="1">
    <source>
        <dbReference type="EMBL" id="OGL46990.1"/>
    </source>
</evidence>
<evidence type="ECO:0000313" key="2">
    <source>
        <dbReference type="Proteomes" id="UP000179266"/>
    </source>
</evidence>
<proteinExistence type="predicted"/>
<gene>
    <name evidence="1" type="ORF">A2161_13725</name>
</gene>
<reference evidence="1 2" key="1">
    <citation type="journal article" date="2016" name="Nat. Commun.">
        <title>Thousands of microbial genomes shed light on interconnected biogeochemical processes in an aquifer system.</title>
        <authorList>
            <person name="Anantharaman K."/>
            <person name="Brown C.T."/>
            <person name="Hug L.A."/>
            <person name="Sharon I."/>
            <person name="Castelle C.J."/>
            <person name="Probst A.J."/>
            <person name="Thomas B.C."/>
            <person name="Singh A."/>
            <person name="Wilkins M.J."/>
            <person name="Karaoz U."/>
            <person name="Brodie E.L."/>
            <person name="Williams K.H."/>
            <person name="Hubbard S.S."/>
            <person name="Banfield J.F."/>
        </authorList>
    </citation>
    <scope>NUCLEOTIDE SEQUENCE [LARGE SCALE GENOMIC DNA]</scope>
</reference>
<sequence length="71" mass="8182">MTDKQKEEVSDRMQKLAEDKMFCLRCNSQMYKLQVFGARLGGIETPIEFYACPLCGKIELYTEVNSKQPPT</sequence>
<name>A0A1F7RZX7_9BACT</name>
<organism evidence="1 2">
    <name type="scientific">Candidatus Schekmanbacteria bacterium RBG_13_48_7</name>
    <dbReference type="NCBI Taxonomy" id="1817878"/>
    <lineage>
        <taxon>Bacteria</taxon>
        <taxon>Candidatus Schekmaniibacteriota</taxon>
    </lineage>
</organism>
<accession>A0A1F7RZX7</accession>
<dbReference type="EMBL" id="MGDD01000103">
    <property type="protein sequence ID" value="OGL46990.1"/>
    <property type="molecule type" value="Genomic_DNA"/>
</dbReference>